<dbReference type="OrthoDB" id="6882680at2"/>
<accession>A0A1H8VZI3</accession>
<dbReference type="InterPro" id="IPR016162">
    <property type="entry name" value="Ald_DH_N"/>
</dbReference>
<keyword evidence="7" id="KW-1185">Reference proteome</keyword>
<dbReference type="EMBL" id="FOEE01000014">
    <property type="protein sequence ID" value="SEP20348.1"/>
    <property type="molecule type" value="Genomic_DNA"/>
</dbReference>
<dbReference type="PROSITE" id="PS00687">
    <property type="entry name" value="ALDEHYDE_DEHYDR_GLU"/>
    <property type="match status" value="1"/>
</dbReference>
<organism evidence="6 7">
    <name type="scientific">Trujillonella endophytica</name>
    <dbReference type="NCBI Taxonomy" id="673521"/>
    <lineage>
        <taxon>Bacteria</taxon>
        <taxon>Bacillati</taxon>
        <taxon>Actinomycetota</taxon>
        <taxon>Actinomycetes</taxon>
        <taxon>Geodermatophilales</taxon>
        <taxon>Geodermatophilaceae</taxon>
        <taxon>Trujillonella</taxon>
    </lineage>
</organism>
<dbReference type="PANTHER" id="PTHR11699">
    <property type="entry name" value="ALDEHYDE DEHYDROGENASE-RELATED"/>
    <property type="match status" value="1"/>
</dbReference>
<dbReference type="FunFam" id="3.40.605.10:FF:000007">
    <property type="entry name" value="NAD/NADP-dependent betaine aldehyde dehydrogenase"/>
    <property type="match status" value="1"/>
</dbReference>
<evidence type="ECO:0000313" key="7">
    <source>
        <dbReference type="Proteomes" id="UP000198960"/>
    </source>
</evidence>
<dbReference type="InterPro" id="IPR016163">
    <property type="entry name" value="Ald_DH_C"/>
</dbReference>
<keyword evidence="2 4" id="KW-0560">Oxidoreductase</keyword>
<dbReference type="Proteomes" id="UP000198960">
    <property type="component" value="Unassembled WGS sequence"/>
</dbReference>
<dbReference type="InterPro" id="IPR015590">
    <property type="entry name" value="Aldehyde_DH_dom"/>
</dbReference>
<dbReference type="STRING" id="673521.SAMN05660991_03900"/>
<dbReference type="Gene3D" id="3.40.605.10">
    <property type="entry name" value="Aldehyde Dehydrogenase, Chain A, domain 1"/>
    <property type="match status" value="1"/>
</dbReference>
<proteinExistence type="inferred from homology"/>
<dbReference type="SUPFAM" id="SSF53720">
    <property type="entry name" value="ALDH-like"/>
    <property type="match status" value="1"/>
</dbReference>
<dbReference type="Pfam" id="PF00171">
    <property type="entry name" value="Aldedh"/>
    <property type="match status" value="1"/>
</dbReference>
<feature type="active site" evidence="3">
    <location>
        <position position="256"/>
    </location>
</feature>
<dbReference type="RefSeq" id="WP_091947510.1">
    <property type="nucleotide sequence ID" value="NZ_FOEE01000014.1"/>
</dbReference>
<dbReference type="GO" id="GO:0016620">
    <property type="term" value="F:oxidoreductase activity, acting on the aldehyde or oxo group of donors, NAD or NADP as acceptor"/>
    <property type="evidence" value="ECO:0007669"/>
    <property type="project" value="InterPro"/>
</dbReference>
<dbReference type="Gene3D" id="3.40.309.10">
    <property type="entry name" value="Aldehyde Dehydrogenase, Chain A, domain 2"/>
    <property type="match status" value="1"/>
</dbReference>
<dbReference type="InterPro" id="IPR016161">
    <property type="entry name" value="Ald_DH/histidinol_DH"/>
</dbReference>
<protein>
    <submittedName>
        <fullName evidence="6">Acyl-CoA reductase</fullName>
    </submittedName>
</protein>
<reference evidence="7" key="1">
    <citation type="submission" date="2016-10" db="EMBL/GenBank/DDBJ databases">
        <authorList>
            <person name="Varghese N."/>
            <person name="Submissions S."/>
        </authorList>
    </citation>
    <scope>NUCLEOTIDE SEQUENCE [LARGE SCALE GENOMIC DNA]</scope>
    <source>
        <strain evidence="7">DSM 45413</strain>
    </source>
</reference>
<evidence type="ECO:0000259" key="5">
    <source>
        <dbReference type="Pfam" id="PF00171"/>
    </source>
</evidence>
<evidence type="ECO:0000313" key="6">
    <source>
        <dbReference type="EMBL" id="SEP20348.1"/>
    </source>
</evidence>
<evidence type="ECO:0000256" key="4">
    <source>
        <dbReference type="RuleBase" id="RU003345"/>
    </source>
</evidence>
<gene>
    <name evidence="6" type="ORF">SAMN05660991_03900</name>
</gene>
<evidence type="ECO:0000256" key="1">
    <source>
        <dbReference type="ARBA" id="ARBA00009986"/>
    </source>
</evidence>
<dbReference type="FunFam" id="3.40.309.10:FF:000012">
    <property type="entry name" value="Betaine aldehyde dehydrogenase"/>
    <property type="match status" value="1"/>
</dbReference>
<comment type="similarity">
    <text evidence="1 4">Belongs to the aldehyde dehydrogenase family.</text>
</comment>
<dbReference type="AlphaFoldDB" id="A0A1H8VZI3"/>
<sequence>MPPAAVDRSVLPEPGFLIGAEKITTHDGEVYEHRYAATGEVTYAVPLAGQQEVDAAVAAARAALPAWKRMPGNERRRLMLAFAAAVRASEHLAPIITVENAYPLAFTPYFTNWVAELFEFNAGYADKIGGEVVATFPGPAFDYTLDEPYGVVAVIVPWNGPFVSFGQWLAPALAAGNTIVIKPPEMAPYTCLALAELAVEVGFPPGVINVVPGGAVAGTALTSHRDVNKICFTGSGGTASRIVSASAPNLTPTAFELGGKSARIVFADADLDEAARRTLLGTGQACIAGSRVLVEAPVYDRLVEMSAALAAQVPMGDPFDPGTFVGPVISQGHADRILGFVDRAKEAGTGRLVTGGERLGGELADGYFLAPTIFADVDNSAEIAQEEIFGPVTAFMRFETEEEAVAIANDSEYGLAAHLETNDLRRAHRMARDLDAGTVWVNGFVDLPVGAPFGGVKRSGYGRQGGIWGIREFVQAKNVWMPL</sequence>
<name>A0A1H8VZI3_9ACTN</name>
<evidence type="ECO:0000256" key="3">
    <source>
        <dbReference type="PROSITE-ProRule" id="PRU10007"/>
    </source>
</evidence>
<dbReference type="InterPro" id="IPR029510">
    <property type="entry name" value="Ald_DH_CS_GLU"/>
</dbReference>
<feature type="domain" description="Aldehyde dehydrogenase" evidence="5">
    <location>
        <begin position="28"/>
        <end position="479"/>
    </location>
</feature>
<evidence type="ECO:0000256" key="2">
    <source>
        <dbReference type="ARBA" id="ARBA00023002"/>
    </source>
</evidence>